<dbReference type="Gene3D" id="2.180.10.10">
    <property type="entry name" value="RHS repeat-associated core"/>
    <property type="match status" value="1"/>
</dbReference>
<evidence type="ECO:0000256" key="1">
    <source>
        <dbReference type="SAM" id="MobiDB-lite"/>
    </source>
</evidence>
<dbReference type="NCBIfam" id="TIGR03696">
    <property type="entry name" value="Rhs_assc_core"/>
    <property type="match status" value="1"/>
</dbReference>
<evidence type="ECO:0000313" key="3">
    <source>
        <dbReference type="Proteomes" id="UP000247523"/>
    </source>
</evidence>
<comment type="caution">
    <text evidence="2">The sequence shown here is derived from an EMBL/GenBank/DDBJ whole genome shotgun (WGS) entry which is preliminary data.</text>
</comment>
<name>A0A318EQJ2_9FIRM</name>
<sequence length="227" mass="25062">MHPPLTCIIFDPMVHPYFSTGNFTQEDTYRGDGLNLYAYCANNPVSYVDPSGNICETAANRIMSLMDEGKIKGKNKRQLESYLRNKQNKGGLTSQEQEVAKKLGVNGGNKSSGGSTEVILPSKPHKNGTEGHWETILDEVDVMKQSGEYDKIYVNKGLSNEVPGAKPNRRPDIMGVKKDGTIDQVEVPSKTDTVTGLTDRMKNNQAIIGDRAGTIKVKPVNNKYKKR</sequence>
<reference evidence="2 3" key="1">
    <citation type="submission" date="2018-05" db="EMBL/GenBank/DDBJ databases">
        <title>Genomic Encyclopedia of Type Strains, Phase IV (KMG-IV): sequencing the most valuable type-strain genomes for metagenomic binning, comparative biology and taxonomic classification.</title>
        <authorList>
            <person name="Goeker M."/>
        </authorList>
    </citation>
    <scope>NUCLEOTIDE SEQUENCE [LARGE SCALE GENOMIC DNA]</scope>
    <source>
        <strain evidence="2 3">DSM 28816</strain>
    </source>
</reference>
<dbReference type="InterPro" id="IPR022385">
    <property type="entry name" value="Rhs_assc_core"/>
</dbReference>
<evidence type="ECO:0000313" key="2">
    <source>
        <dbReference type="EMBL" id="PXV84492.1"/>
    </source>
</evidence>
<dbReference type="EMBL" id="QICS01000029">
    <property type="protein sequence ID" value="PXV84492.1"/>
    <property type="molecule type" value="Genomic_DNA"/>
</dbReference>
<gene>
    <name evidence="2" type="ORF">C8E03_1293</name>
</gene>
<dbReference type="AlphaFoldDB" id="A0A318EQJ2"/>
<accession>A0A318EQJ2</accession>
<feature type="region of interest" description="Disordered" evidence="1">
    <location>
        <begin position="104"/>
        <end position="130"/>
    </location>
</feature>
<protein>
    <submittedName>
        <fullName evidence="2">RHS repeat-associated protein</fullName>
    </submittedName>
</protein>
<proteinExistence type="predicted"/>
<organism evidence="2 3">
    <name type="scientific">Lachnotalea glycerini</name>
    <dbReference type="NCBI Taxonomy" id="1763509"/>
    <lineage>
        <taxon>Bacteria</taxon>
        <taxon>Bacillati</taxon>
        <taxon>Bacillota</taxon>
        <taxon>Clostridia</taxon>
        <taxon>Lachnospirales</taxon>
        <taxon>Lachnospiraceae</taxon>
        <taxon>Lachnotalea</taxon>
    </lineage>
</organism>
<dbReference type="Proteomes" id="UP000247523">
    <property type="component" value="Unassembled WGS sequence"/>
</dbReference>